<dbReference type="InterPro" id="IPR006558">
    <property type="entry name" value="LamG-like"/>
</dbReference>
<dbReference type="PROSITE" id="PS50025">
    <property type="entry name" value="LAM_G_DOMAIN"/>
    <property type="match status" value="1"/>
</dbReference>
<dbReference type="EMBL" id="JYNY01000164">
    <property type="protein sequence ID" value="KJJ85416.1"/>
    <property type="molecule type" value="Genomic_DNA"/>
</dbReference>
<keyword evidence="6" id="KW-1133">Transmembrane helix</keyword>
<evidence type="ECO:0000259" key="7">
    <source>
        <dbReference type="PROSITE" id="PS50025"/>
    </source>
</evidence>
<comment type="caution">
    <text evidence="8">The sequence shown here is derived from an EMBL/GenBank/DDBJ whole genome shotgun (WGS) entry which is preliminary data.</text>
</comment>
<protein>
    <submittedName>
        <fullName evidence="8">Pentaxin</fullName>
    </submittedName>
</protein>
<name>A0A0F0CV47_9BACT</name>
<sequence length="1783" mass="199129">MTIKEGGIFMRKIYLLSKWLTTRFLIQKLILIPIFFILFGQNILFASPNVSLAFNGTTNYVNCGTNPSLDFGLNDFTISAWIKIYVTDNNEYMIYSAHGASPVYMEIYQRRLSMTVGNTWVQSQEIVADGAWHHVAGVVDRDTGITLYIDGTQVKSINTPQSSLDLNFSNDIYLGRYSGGGYYFKGGIAETNVYNRALSSGEIHTLSGEGEINTGLIAKWKMNEGSGNTILDSFSDNNGSINGDAFWTGRVIDSSLWKAAPSVSLLFNGTTDYVELSNASNFSPGTNDFSISLWMRTSVTDNGEHMLFSAQGNTPVYLEVYEKRINMSVGNVWLEHSQIVADGAWHHIVGVMDRDKGIIIYVDGISETGSKQETTDLQFTNNGYLGRYSGGGYYFEGEIGNVNLFNKTLTNNEIGTLYNGGKITSALSNGWDIDEGSGLTINAASGNNNGIINGADWIKTPTTSINFDGVNDYVEITNNSLFSPGTGDMSISAWIKTSVTDNGEYMIVSAHGNKAVYLEIYQNKIGFAVGDSYVQNDIIVTDGAWHYVTAVLNKTQGITVYVDGKSVTGNSNESTDLQFTSNLYIGKYSGNGYYWNGEIIDVSMYNKALNKEEALSLYADNYPTNGLIARWEGLPGTGNVLDDTGKNNLNGTIHGAEWTGGITPKTPATSLLFDGNDYIDVGTASSLDPGTNNFSISLWIKTNVSDNGEYMIYSANGTKDVYLEMYQKRIGLSIGGNYFLHSANVSDGEWHYITAVMDRDTGIKIYVDGMLETGGNADTTDLKFTSDVYIGKYSGENYYWNGEIADINVFNRALDNQDILNLYGGNGVTNGLVSKWSELPGIGNIISDETGNNTGTIHGAEWIGGVHPKTPATSLLFDGNDYIDVGTANSLDPGTNDFSISLWIKTNVSDNGEYMIYSANGTKDVYLEMYQKRIGLSIGGNYFLHSANVSDGAWHYITAVMDRDTGIKIYVDGMLETGGNADTTDLKFTSDVYIGKYSGGNYYWKGEIGNISYYNRALTSEDMGNLYAGNNVTNNLVSNWPGNFGDTSLIDTVSGNNGAIHGALWSTAEEYYETVPYSIKRRNVIENNHTVTYEYLNENWNNLGYGRYTLINDSTSGIYKTYDWAETTVTLKEYTGVYTVTQGSPNRSGVNTSNLRIEYLFKHNEEMVNIVTSTNGWLMQEKTVYKNDGVSTNEKFLYYSSKRMNTFEQYSAFDIDGDGISNENPDDTTKELYGKHIKYYYYDEDTGTGYGRIYRIDNITDNWYYDLTYINPLVPTDSTLKSKIKKNITTGDVISQIESYNDGLIKRNTADNDDITEYLYENYNSSGKGRVTLFYNSATSNYKTYEWGASQVTITEYNGAYTPSSGSTVWSDIIAGEKIEKYKYTHNNEEVNLDTTTNDWRMSEKTIYTNSGNDISQQYFYYSSGKLQTAEKDNETTQGDFYGKHVKYYYNDENAGSGYGRIYRIDNYTDNWYYTYTFASPSNPLDNALLTMEKRNLSNSSLIIQRTYYSDSHLLHEEIFSSADSYGNSYYQRENNNFYGNGQYGRILRIQRASDSKVTKILSWRSGTDTVSKEEEFTNLNETTWVETRWKYENGNLYKSFKSSGEAAIYFNTAGYKTETFWNSNGSITHWASANEYNAGRASWYLESTQTVLELYSYWDTGNLKFKDTYINLNGTWKWYSAYGYNSAGNNDGDKTQAETNAPNTYTLPEKPDRMDAASLNLGEIETTNTFNTADLGNHLNNTPQGADIDEVISNNETITENQKEFGSSVPIKEDNNNLSRIV</sequence>
<evidence type="ECO:0000256" key="6">
    <source>
        <dbReference type="SAM" id="Phobius"/>
    </source>
</evidence>
<dbReference type="InterPro" id="IPR051360">
    <property type="entry name" value="Neuronal_Pentraxin_Related"/>
</dbReference>
<organism evidence="8 9">
    <name type="scientific">Candidatus Omnitrophus magneticus</name>
    <dbReference type="NCBI Taxonomy" id="1609969"/>
    <lineage>
        <taxon>Bacteria</taxon>
        <taxon>Pseudomonadati</taxon>
        <taxon>Candidatus Omnitrophota</taxon>
        <taxon>Candidatus Omnitrophus</taxon>
    </lineage>
</organism>
<dbReference type="SMART" id="SM00282">
    <property type="entry name" value="LamG"/>
    <property type="match status" value="5"/>
</dbReference>
<gene>
    <name evidence="8" type="ORF">OMAG_000741</name>
</gene>
<dbReference type="GO" id="GO:0046872">
    <property type="term" value="F:metal ion binding"/>
    <property type="evidence" value="ECO:0007669"/>
    <property type="project" value="UniProtKB-KW"/>
</dbReference>
<evidence type="ECO:0000313" key="8">
    <source>
        <dbReference type="EMBL" id="KJJ85416.1"/>
    </source>
</evidence>
<reference evidence="8 9" key="1">
    <citation type="submission" date="2015-02" db="EMBL/GenBank/DDBJ databases">
        <title>Single-cell genomics of uncultivated deep-branching MTB reveals a conserved set of magnetosome genes.</title>
        <authorList>
            <person name="Kolinko S."/>
            <person name="Richter M."/>
            <person name="Glockner F.O."/>
            <person name="Brachmann A."/>
            <person name="Schuler D."/>
        </authorList>
    </citation>
    <scope>NUCLEOTIDE SEQUENCE [LARGE SCALE GENOMIC DNA]</scope>
    <source>
        <strain evidence="8">SKK-01</strain>
    </source>
</reference>
<feature type="domain" description="Laminin G" evidence="7">
    <location>
        <begin position="668"/>
        <end position="833"/>
    </location>
</feature>
<dbReference type="Pfam" id="PF13385">
    <property type="entry name" value="Laminin_G_3"/>
    <property type="match status" value="5"/>
</dbReference>
<evidence type="ECO:0000256" key="3">
    <source>
        <dbReference type="ARBA" id="ARBA00022729"/>
    </source>
</evidence>
<dbReference type="InterPro" id="IPR013320">
    <property type="entry name" value="ConA-like_dom_sf"/>
</dbReference>
<accession>A0A0F0CV47</accession>
<dbReference type="Proteomes" id="UP000033428">
    <property type="component" value="Unassembled WGS sequence"/>
</dbReference>
<dbReference type="PANTHER" id="PTHR19277:SF125">
    <property type="entry name" value="B6"/>
    <property type="match status" value="1"/>
</dbReference>
<keyword evidence="6" id="KW-0472">Membrane</keyword>
<feature type="transmembrane region" description="Helical" evidence="6">
    <location>
        <begin position="20"/>
        <end position="39"/>
    </location>
</feature>
<keyword evidence="3" id="KW-0732">Signal</keyword>
<evidence type="ECO:0000256" key="2">
    <source>
        <dbReference type="ARBA" id="ARBA00022723"/>
    </source>
</evidence>
<dbReference type="Gene3D" id="2.60.120.200">
    <property type="match status" value="5"/>
</dbReference>
<dbReference type="PANTHER" id="PTHR19277">
    <property type="entry name" value="PENTRAXIN"/>
    <property type="match status" value="1"/>
</dbReference>
<dbReference type="SUPFAM" id="SSF49899">
    <property type="entry name" value="Concanavalin A-like lectins/glucanases"/>
    <property type="match status" value="5"/>
</dbReference>
<keyword evidence="6" id="KW-0812">Transmembrane</keyword>
<dbReference type="CDD" id="cd00110">
    <property type="entry name" value="LamG"/>
    <property type="match status" value="3"/>
</dbReference>
<proteinExistence type="predicted"/>
<keyword evidence="4" id="KW-0106">Calcium</keyword>
<evidence type="ECO:0000256" key="5">
    <source>
        <dbReference type="ARBA" id="ARBA00023157"/>
    </source>
</evidence>
<evidence type="ECO:0000256" key="1">
    <source>
        <dbReference type="ARBA" id="ARBA00001913"/>
    </source>
</evidence>
<keyword evidence="2" id="KW-0479">Metal-binding</keyword>
<keyword evidence="9" id="KW-1185">Reference proteome</keyword>
<evidence type="ECO:0000256" key="4">
    <source>
        <dbReference type="ARBA" id="ARBA00022837"/>
    </source>
</evidence>
<dbReference type="SMART" id="SM00560">
    <property type="entry name" value="LamGL"/>
    <property type="match status" value="3"/>
</dbReference>
<evidence type="ECO:0000313" key="9">
    <source>
        <dbReference type="Proteomes" id="UP000033428"/>
    </source>
</evidence>
<keyword evidence="5" id="KW-1015">Disulfide bond</keyword>
<comment type="cofactor">
    <cofactor evidence="1">
        <name>Ca(2+)</name>
        <dbReference type="ChEBI" id="CHEBI:29108"/>
    </cofactor>
</comment>
<dbReference type="InterPro" id="IPR001791">
    <property type="entry name" value="Laminin_G"/>
</dbReference>